<proteinExistence type="predicted"/>
<evidence type="ECO:0000313" key="4">
    <source>
        <dbReference type="Proteomes" id="UP000806285"/>
    </source>
</evidence>
<keyword evidence="4" id="KW-1185">Reference proteome</keyword>
<evidence type="ECO:0000313" key="3">
    <source>
        <dbReference type="EMBL" id="MBE7368074.1"/>
    </source>
</evidence>
<keyword evidence="1" id="KW-0597">Phosphoprotein</keyword>
<comment type="caution">
    <text evidence="3">The sequence shown here is derived from an EMBL/GenBank/DDBJ whole genome shotgun (WGS) entry which is preliminary data.</text>
</comment>
<dbReference type="SUPFAM" id="SSF52172">
    <property type="entry name" value="CheY-like"/>
    <property type="match status" value="1"/>
</dbReference>
<dbReference type="Proteomes" id="UP000806285">
    <property type="component" value="Unassembled WGS sequence"/>
</dbReference>
<feature type="modified residue" description="4-aspartylphosphate" evidence="1">
    <location>
        <position position="173"/>
    </location>
</feature>
<evidence type="ECO:0000256" key="1">
    <source>
        <dbReference type="PROSITE-ProRule" id="PRU00169"/>
    </source>
</evidence>
<dbReference type="EMBL" id="JADDIV010000003">
    <property type="protein sequence ID" value="MBE7368074.1"/>
    <property type="molecule type" value="Genomic_DNA"/>
</dbReference>
<dbReference type="InterPro" id="IPR011006">
    <property type="entry name" value="CheY-like_superfamily"/>
</dbReference>
<dbReference type="InterPro" id="IPR001789">
    <property type="entry name" value="Sig_transdc_resp-reg_receiver"/>
</dbReference>
<organism evidence="3 4">
    <name type="scientific">Ramlibacter pallidus</name>
    <dbReference type="NCBI Taxonomy" id="2780087"/>
    <lineage>
        <taxon>Bacteria</taxon>
        <taxon>Pseudomonadati</taxon>
        <taxon>Pseudomonadota</taxon>
        <taxon>Betaproteobacteria</taxon>
        <taxon>Burkholderiales</taxon>
        <taxon>Comamonadaceae</taxon>
        <taxon>Ramlibacter</taxon>
    </lineage>
</organism>
<reference evidence="3 4" key="1">
    <citation type="submission" date="2020-10" db="EMBL/GenBank/DDBJ databases">
        <title>Ramlibacter sp. HM2 16S ribosomal RNA gene Genome sequencing and assembly.</title>
        <authorList>
            <person name="Kang M."/>
        </authorList>
    </citation>
    <scope>NUCLEOTIDE SEQUENCE [LARGE SCALE GENOMIC DNA]</scope>
    <source>
        <strain evidence="3 4">HM2</strain>
    </source>
</reference>
<sequence>MAQRIFIKVVGFTDEERHALNTVFRLSEQCLTMYQLWTPEAPEPARVALLDAGSGEAWLEAASPMPGDMQRFWVGPNPPASVLRTFQRPIPWPEVVENLDALFAPVPDLDLPIGPESLMSDKQALIVSANRERRLYLRARLSLAKLTLADDAASGAAAMELTRGKQYDLALVDCGLQDMDAWALLRQLRQGQHPIRHVAMTQSGLSLAERARAWLAGAEALRERAGELARLDGWLARI</sequence>
<accession>A0ABR9S4S9</accession>
<gene>
    <name evidence="3" type="ORF">IM787_10890</name>
</gene>
<dbReference type="Pfam" id="PF00072">
    <property type="entry name" value="Response_reg"/>
    <property type="match status" value="1"/>
</dbReference>
<protein>
    <submittedName>
        <fullName evidence="3">Response regulator</fullName>
    </submittedName>
</protein>
<dbReference type="RefSeq" id="WP_193676689.1">
    <property type="nucleotide sequence ID" value="NZ_JADDIV010000003.1"/>
</dbReference>
<dbReference type="PROSITE" id="PS50110">
    <property type="entry name" value="RESPONSE_REGULATORY"/>
    <property type="match status" value="1"/>
</dbReference>
<feature type="domain" description="Response regulatory" evidence="2">
    <location>
        <begin position="123"/>
        <end position="238"/>
    </location>
</feature>
<dbReference type="Gene3D" id="3.40.50.2300">
    <property type="match status" value="1"/>
</dbReference>
<name>A0ABR9S4S9_9BURK</name>
<evidence type="ECO:0000259" key="2">
    <source>
        <dbReference type="PROSITE" id="PS50110"/>
    </source>
</evidence>